<gene>
    <name evidence="1" type="ORF">COLO4_37486</name>
</gene>
<protein>
    <submittedName>
        <fullName evidence="1">Uncharacterized protein</fullName>
    </submittedName>
</protein>
<dbReference type="EMBL" id="AWUE01024016">
    <property type="protein sequence ID" value="OMO51878.1"/>
    <property type="molecule type" value="Genomic_DNA"/>
</dbReference>
<dbReference type="AlphaFoldDB" id="A0A1R3G196"/>
<reference evidence="2" key="1">
    <citation type="submission" date="2013-09" db="EMBL/GenBank/DDBJ databases">
        <title>Corchorus olitorius genome sequencing.</title>
        <authorList>
            <person name="Alam M."/>
            <person name="Haque M.S."/>
            <person name="Islam M.S."/>
            <person name="Emdad E.M."/>
            <person name="Islam M.M."/>
            <person name="Ahmed B."/>
            <person name="Halim A."/>
            <person name="Hossen Q.M.M."/>
            <person name="Hossain M.Z."/>
            <person name="Ahmed R."/>
            <person name="Khan M.M."/>
            <person name="Islam R."/>
            <person name="Rashid M.M."/>
            <person name="Khan S.A."/>
            <person name="Rahman M.S."/>
            <person name="Alam M."/>
            <person name="Yahiya A.S."/>
            <person name="Khan M.S."/>
            <person name="Azam M.S."/>
            <person name="Haque T."/>
            <person name="Lashkar M.Z.H."/>
            <person name="Akhand A.I."/>
            <person name="Morshed G."/>
            <person name="Roy S."/>
            <person name="Uddin K.S."/>
            <person name="Rabeya T."/>
            <person name="Hossain A.S."/>
            <person name="Chowdhury A."/>
            <person name="Snigdha A.R."/>
            <person name="Mortoza M.S."/>
            <person name="Matin S.A."/>
            <person name="Hoque S.M.E."/>
            <person name="Islam M.K."/>
            <person name="Roy D.K."/>
            <person name="Haider R."/>
            <person name="Moosa M.M."/>
            <person name="Elias S.M."/>
            <person name="Hasan A.M."/>
            <person name="Jahan S."/>
            <person name="Shafiuddin M."/>
            <person name="Mahmood N."/>
            <person name="Shommy N.S."/>
        </authorList>
    </citation>
    <scope>NUCLEOTIDE SEQUENCE [LARGE SCALE GENOMIC DNA]</scope>
    <source>
        <strain evidence="2">cv. O-4</strain>
    </source>
</reference>
<name>A0A1R3G196_9ROSI</name>
<keyword evidence="2" id="KW-1185">Reference proteome</keyword>
<sequence length="36" mass="4120">MKECGEVICVDQGRGRIQELSFLCEVREILPGRELL</sequence>
<accession>A0A1R3G196</accession>
<comment type="caution">
    <text evidence="1">The sequence shown here is derived from an EMBL/GenBank/DDBJ whole genome shotgun (WGS) entry which is preliminary data.</text>
</comment>
<evidence type="ECO:0000313" key="2">
    <source>
        <dbReference type="Proteomes" id="UP000187203"/>
    </source>
</evidence>
<evidence type="ECO:0000313" key="1">
    <source>
        <dbReference type="EMBL" id="OMO51878.1"/>
    </source>
</evidence>
<organism evidence="1 2">
    <name type="scientific">Corchorus olitorius</name>
    <dbReference type="NCBI Taxonomy" id="93759"/>
    <lineage>
        <taxon>Eukaryota</taxon>
        <taxon>Viridiplantae</taxon>
        <taxon>Streptophyta</taxon>
        <taxon>Embryophyta</taxon>
        <taxon>Tracheophyta</taxon>
        <taxon>Spermatophyta</taxon>
        <taxon>Magnoliopsida</taxon>
        <taxon>eudicotyledons</taxon>
        <taxon>Gunneridae</taxon>
        <taxon>Pentapetalae</taxon>
        <taxon>rosids</taxon>
        <taxon>malvids</taxon>
        <taxon>Malvales</taxon>
        <taxon>Malvaceae</taxon>
        <taxon>Grewioideae</taxon>
        <taxon>Apeibeae</taxon>
        <taxon>Corchorus</taxon>
    </lineage>
</organism>
<dbReference type="Proteomes" id="UP000187203">
    <property type="component" value="Unassembled WGS sequence"/>
</dbReference>
<proteinExistence type="predicted"/>